<dbReference type="AlphaFoldDB" id="A0A0F9JU86"/>
<sequence>MGCGKTACPDMIIGGPDCPGPFDTDASSVNPGFMQVMPDEFEREELQDIRDRARRMSIQGSPAKTVEERLYQELADVADQLDAFAAREEAEIVNVFGPGIITPLVDMRCPYGCCSGTHRPQW</sequence>
<evidence type="ECO:0000313" key="1">
    <source>
        <dbReference type="EMBL" id="KKM02498.1"/>
    </source>
</evidence>
<gene>
    <name evidence="1" type="ORF">LCGC14_1783850</name>
</gene>
<accession>A0A0F9JU86</accession>
<name>A0A0F9JU86_9ZZZZ</name>
<dbReference type="EMBL" id="LAZR01016913">
    <property type="protein sequence ID" value="KKM02498.1"/>
    <property type="molecule type" value="Genomic_DNA"/>
</dbReference>
<organism evidence="1">
    <name type="scientific">marine sediment metagenome</name>
    <dbReference type="NCBI Taxonomy" id="412755"/>
    <lineage>
        <taxon>unclassified sequences</taxon>
        <taxon>metagenomes</taxon>
        <taxon>ecological metagenomes</taxon>
    </lineage>
</organism>
<protein>
    <submittedName>
        <fullName evidence="1">Uncharacterized protein</fullName>
    </submittedName>
</protein>
<comment type="caution">
    <text evidence="1">The sequence shown here is derived from an EMBL/GenBank/DDBJ whole genome shotgun (WGS) entry which is preliminary data.</text>
</comment>
<proteinExistence type="predicted"/>
<reference evidence="1" key="1">
    <citation type="journal article" date="2015" name="Nature">
        <title>Complex archaea that bridge the gap between prokaryotes and eukaryotes.</title>
        <authorList>
            <person name="Spang A."/>
            <person name="Saw J.H."/>
            <person name="Jorgensen S.L."/>
            <person name="Zaremba-Niedzwiedzka K."/>
            <person name="Martijn J."/>
            <person name="Lind A.E."/>
            <person name="van Eijk R."/>
            <person name="Schleper C."/>
            <person name="Guy L."/>
            <person name="Ettema T.J."/>
        </authorList>
    </citation>
    <scope>NUCLEOTIDE SEQUENCE</scope>
</reference>